<proteinExistence type="predicted"/>
<feature type="modified residue" description="4-aspartylphosphate" evidence="3">
    <location>
        <position position="60"/>
    </location>
</feature>
<evidence type="ECO:0000313" key="6">
    <source>
        <dbReference type="EMBL" id="RXQ95915.1"/>
    </source>
</evidence>
<dbReference type="GO" id="GO:0003677">
    <property type="term" value="F:DNA binding"/>
    <property type="evidence" value="ECO:0007669"/>
    <property type="project" value="UniProtKB-KW"/>
</dbReference>
<dbReference type="PANTHER" id="PTHR43214">
    <property type="entry name" value="TWO-COMPONENT RESPONSE REGULATOR"/>
    <property type="match status" value="1"/>
</dbReference>
<dbReference type="InterPro" id="IPR011006">
    <property type="entry name" value="CheY-like_superfamily"/>
</dbReference>
<keyword evidence="7" id="KW-1185">Reference proteome</keyword>
<evidence type="ECO:0000256" key="2">
    <source>
        <dbReference type="ARBA" id="ARBA00023125"/>
    </source>
</evidence>
<dbReference type="AlphaFoldDB" id="A0A4Q1JMT4"/>
<dbReference type="Pfam" id="PF00196">
    <property type="entry name" value="GerE"/>
    <property type="match status" value="1"/>
</dbReference>
<dbReference type="InterPro" id="IPR016032">
    <property type="entry name" value="Sig_transdc_resp-reg_C-effctor"/>
</dbReference>
<dbReference type="SUPFAM" id="SSF46894">
    <property type="entry name" value="C-terminal effector domain of the bipartite response regulators"/>
    <property type="match status" value="1"/>
</dbReference>
<dbReference type="RefSeq" id="WP_129253808.1">
    <property type="nucleotide sequence ID" value="NZ_SAXA01000004.1"/>
</dbReference>
<feature type="domain" description="Response regulatory" evidence="5">
    <location>
        <begin position="7"/>
        <end position="125"/>
    </location>
</feature>
<dbReference type="SUPFAM" id="SSF52172">
    <property type="entry name" value="CheY-like"/>
    <property type="match status" value="1"/>
</dbReference>
<comment type="caution">
    <text evidence="6">The sequence shown here is derived from an EMBL/GenBank/DDBJ whole genome shotgun (WGS) entry which is preliminary data.</text>
</comment>
<dbReference type="InterPro" id="IPR058245">
    <property type="entry name" value="NreC/VraR/RcsB-like_REC"/>
</dbReference>
<evidence type="ECO:0000256" key="3">
    <source>
        <dbReference type="PROSITE-ProRule" id="PRU00169"/>
    </source>
</evidence>
<dbReference type="InterPro" id="IPR001789">
    <property type="entry name" value="Sig_transdc_resp-reg_receiver"/>
</dbReference>
<dbReference type="GO" id="GO:0000160">
    <property type="term" value="P:phosphorelay signal transduction system"/>
    <property type="evidence" value="ECO:0007669"/>
    <property type="project" value="InterPro"/>
</dbReference>
<protein>
    <submittedName>
        <fullName evidence="6">Response regulator transcription factor</fullName>
    </submittedName>
</protein>
<evidence type="ECO:0000259" key="5">
    <source>
        <dbReference type="PROSITE" id="PS50110"/>
    </source>
</evidence>
<dbReference type="Proteomes" id="UP000289703">
    <property type="component" value="Unassembled WGS sequence"/>
</dbReference>
<dbReference type="InterPro" id="IPR000792">
    <property type="entry name" value="Tscrpt_reg_LuxR_C"/>
</dbReference>
<dbReference type="PRINTS" id="PR00038">
    <property type="entry name" value="HTHLUXR"/>
</dbReference>
<feature type="domain" description="HTH luxR-type" evidence="4">
    <location>
        <begin position="151"/>
        <end position="216"/>
    </location>
</feature>
<dbReference type="GO" id="GO:0006355">
    <property type="term" value="P:regulation of DNA-templated transcription"/>
    <property type="evidence" value="ECO:0007669"/>
    <property type="project" value="InterPro"/>
</dbReference>
<dbReference type="PROSITE" id="PS50110">
    <property type="entry name" value="RESPONSE_REGULATORY"/>
    <property type="match status" value="1"/>
</dbReference>
<dbReference type="PANTHER" id="PTHR43214:SF43">
    <property type="entry name" value="TWO-COMPONENT RESPONSE REGULATOR"/>
    <property type="match status" value="1"/>
</dbReference>
<evidence type="ECO:0000256" key="1">
    <source>
        <dbReference type="ARBA" id="ARBA00022553"/>
    </source>
</evidence>
<dbReference type="Pfam" id="PF00072">
    <property type="entry name" value="Response_reg"/>
    <property type="match status" value="1"/>
</dbReference>
<evidence type="ECO:0000313" key="7">
    <source>
        <dbReference type="Proteomes" id="UP000289703"/>
    </source>
</evidence>
<reference evidence="6 7" key="1">
    <citation type="submission" date="2019-01" db="EMBL/GenBank/DDBJ databases">
        <title>Ancylomarina salipaludis sp. nov., isolated from a salt marsh.</title>
        <authorList>
            <person name="Yoon J.-H."/>
        </authorList>
    </citation>
    <scope>NUCLEOTIDE SEQUENCE [LARGE SCALE GENOMIC DNA]</scope>
    <source>
        <strain evidence="6 7">SHSM-M15</strain>
    </source>
</reference>
<dbReference type="EMBL" id="SAXA01000004">
    <property type="protein sequence ID" value="RXQ95915.1"/>
    <property type="molecule type" value="Genomic_DNA"/>
</dbReference>
<dbReference type="SMART" id="SM00448">
    <property type="entry name" value="REC"/>
    <property type="match status" value="1"/>
</dbReference>
<dbReference type="InterPro" id="IPR039420">
    <property type="entry name" value="WalR-like"/>
</dbReference>
<name>A0A4Q1JMT4_9BACT</name>
<dbReference type="OrthoDB" id="9797341at2"/>
<dbReference type="CDD" id="cd06170">
    <property type="entry name" value="LuxR_C_like"/>
    <property type="match status" value="1"/>
</dbReference>
<dbReference type="SMART" id="SM00421">
    <property type="entry name" value="HTH_LUXR"/>
    <property type="match status" value="1"/>
</dbReference>
<accession>A0A4Q1JMT4</accession>
<evidence type="ECO:0000259" key="4">
    <source>
        <dbReference type="PROSITE" id="PS50043"/>
    </source>
</evidence>
<organism evidence="6 7">
    <name type="scientific">Ancylomarina salipaludis</name>
    <dbReference type="NCBI Taxonomy" id="2501299"/>
    <lineage>
        <taxon>Bacteria</taxon>
        <taxon>Pseudomonadati</taxon>
        <taxon>Bacteroidota</taxon>
        <taxon>Bacteroidia</taxon>
        <taxon>Marinilabiliales</taxon>
        <taxon>Marinifilaceae</taxon>
        <taxon>Ancylomarina</taxon>
    </lineage>
</organism>
<keyword evidence="2" id="KW-0238">DNA-binding</keyword>
<dbReference type="PROSITE" id="PS50043">
    <property type="entry name" value="HTH_LUXR_2"/>
    <property type="match status" value="1"/>
</dbReference>
<sequence>MSSFKIKISLVDDESLVNQLLSKFLGAIDRFKVISISNDGSEFIDYLKDTKTIPDIVLLDLKMKRVNGIETMEFIRNNFPDIKIISLTSHYKDSNLGYMVKTGVAAFLPKEISPDRLVQVIDEVHKKGFYLSSEQIDILRNQLSHNLQAPNITIEEQLSERELVVLKLLCKQLTTGEIAEQMFISKRTVEGHRKNLYLKTGVKNLVGLIIYAAKFKLIDLDECEISPQTNP</sequence>
<gene>
    <name evidence="6" type="ORF">EO244_06325</name>
</gene>
<keyword evidence="1 3" id="KW-0597">Phosphoprotein</keyword>
<dbReference type="CDD" id="cd17535">
    <property type="entry name" value="REC_NarL-like"/>
    <property type="match status" value="1"/>
</dbReference>
<dbReference type="Gene3D" id="3.40.50.2300">
    <property type="match status" value="1"/>
</dbReference>